<evidence type="ECO:0000313" key="2">
    <source>
        <dbReference type="EMBL" id="CAF0883300.1"/>
    </source>
</evidence>
<proteinExistence type="predicted"/>
<feature type="transmembrane region" description="Helical" evidence="1">
    <location>
        <begin position="51"/>
        <end position="75"/>
    </location>
</feature>
<keyword evidence="4" id="KW-1185">Reference proteome</keyword>
<name>A0A813YF30_9BILA</name>
<dbReference type="AlphaFoldDB" id="A0A813YF30"/>
<organism evidence="2 5">
    <name type="scientific">Adineta steineri</name>
    <dbReference type="NCBI Taxonomy" id="433720"/>
    <lineage>
        <taxon>Eukaryota</taxon>
        <taxon>Metazoa</taxon>
        <taxon>Spiralia</taxon>
        <taxon>Gnathifera</taxon>
        <taxon>Rotifera</taxon>
        <taxon>Eurotatoria</taxon>
        <taxon>Bdelloidea</taxon>
        <taxon>Adinetida</taxon>
        <taxon>Adinetidae</taxon>
        <taxon>Adineta</taxon>
    </lineage>
</organism>
<dbReference type="Proteomes" id="UP000663877">
    <property type="component" value="Unassembled WGS sequence"/>
</dbReference>
<evidence type="ECO:0000313" key="4">
    <source>
        <dbReference type="Proteomes" id="UP000663832"/>
    </source>
</evidence>
<evidence type="ECO:0000313" key="5">
    <source>
        <dbReference type="Proteomes" id="UP000663877"/>
    </source>
</evidence>
<gene>
    <name evidence="2" type="ORF">BJG266_LOCUS9546</name>
    <name evidence="3" type="ORF">QVE165_LOCUS8661</name>
</gene>
<evidence type="ECO:0000313" key="3">
    <source>
        <dbReference type="EMBL" id="CAF0885609.1"/>
    </source>
</evidence>
<protein>
    <submittedName>
        <fullName evidence="2">Uncharacterized protein</fullName>
    </submittedName>
</protein>
<sequence length="382" mass="41893">MRTDSLTYYNDSVFVKVRSPSGVEEHMPRIIDITSGNLQDKPKRKFKYKKWILWALLALFLLGLLLASILLPILLSKKKGTTNSTTPYSITTSVITTPVITTRVTTTITTTVTTTIITTTVTTMITTLITCIYPNVITPLNTCVNVQIDSDNCGEVGNICPSNTSCSAGVCTNVPGIQLKNPIPIWSASTNGTADDQMYDVALPWSVTLYGTTTDHVVVTTDGVSSYTNTLIYVKYNTEVLCLGTCSTTYAETTLPSDAFSSATAFPFWDDLFIYASTSQGIYYQSEGTAPNRQLIFEYYMSHYLQATQYYHFQVTFFENAPGVVQFKYLDATDGGMTCTVGVQGTATGPFILYSYDQANAVQQNLVITLDTNLGTYTTSNG</sequence>
<evidence type="ECO:0000256" key="1">
    <source>
        <dbReference type="SAM" id="Phobius"/>
    </source>
</evidence>
<comment type="caution">
    <text evidence="2">The sequence shown here is derived from an EMBL/GenBank/DDBJ whole genome shotgun (WGS) entry which is preliminary data.</text>
</comment>
<keyword evidence="1" id="KW-0472">Membrane</keyword>
<keyword evidence="1" id="KW-1133">Transmembrane helix</keyword>
<dbReference type="EMBL" id="CAJNOI010000031">
    <property type="protein sequence ID" value="CAF0883300.1"/>
    <property type="molecule type" value="Genomic_DNA"/>
</dbReference>
<reference evidence="2" key="1">
    <citation type="submission" date="2021-02" db="EMBL/GenBank/DDBJ databases">
        <authorList>
            <person name="Nowell W R."/>
        </authorList>
    </citation>
    <scope>NUCLEOTIDE SEQUENCE</scope>
</reference>
<dbReference type="OrthoDB" id="10031947at2759"/>
<accession>A0A813YF30</accession>
<dbReference type="Proteomes" id="UP000663832">
    <property type="component" value="Unassembled WGS sequence"/>
</dbReference>
<keyword evidence="1" id="KW-0812">Transmembrane</keyword>
<dbReference type="EMBL" id="CAJNOM010000038">
    <property type="protein sequence ID" value="CAF0885609.1"/>
    <property type="molecule type" value="Genomic_DNA"/>
</dbReference>